<dbReference type="OrthoDB" id="421993at2759"/>
<evidence type="ECO:0000259" key="2">
    <source>
        <dbReference type="Pfam" id="PF01425"/>
    </source>
</evidence>
<evidence type="ECO:0000313" key="3">
    <source>
        <dbReference type="EMBL" id="KAF8762301.1"/>
    </source>
</evidence>
<accession>A0A835FL92</accession>
<dbReference type="SUPFAM" id="SSF75304">
    <property type="entry name" value="Amidase signature (AS) enzymes"/>
    <property type="match status" value="1"/>
</dbReference>
<dbReference type="AlphaFoldDB" id="A0A835FL92"/>
<dbReference type="Pfam" id="PF01425">
    <property type="entry name" value="Amidase"/>
    <property type="match status" value="2"/>
</dbReference>
<dbReference type="PANTHER" id="PTHR11895:SF7">
    <property type="entry name" value="GLUTAMYL-TRNA(GLN) AMIDOTRANSFERASE SUBUNIT A, MITOCHONDRIAL"/>
    <property type="match status" value="1"/>
</dbReference>
<evidence type="ECO:0000256" key="1">
    <source>
        <dbReference type="ARBA" id="ARBA00009199"/>
    </source>
</evidence>
<dbReference type="PROSITE" id="PS00571">
    <property type="entry name" value="AMIDASES"/>
    <property type="match status" value="1"/>
</dbReference>
<dbReference type="InterPro" id="IPR023631">
    <property type="entry name" value="Amidase_dom"/>
</dbReference>
<name>A0A835FL92_9POAL</name>
<dbReference type="InterPro" id="IPR000120">
    <property type="entry name" value="Amidase"/>
</dbReference>
<dbReference type="Gene3D" id="6.10.140.860">
    <property type="match status" value="1"/>
</dbReference>
<dbReference type="GO" id="GO:0016811">
    <property type="term" value="F:hydrolase activity, acting on carbon-nitrogen (but not peptide) bonds, in linear amides"/>
    <property type="evidence" value="ECO:0007669"/>
    <property type="project" value="UniProtKB-ARBA"/>
</dbReference>
<gene>
    <name evidence="3" type="ORF">HU200_009611</name>
</gene>
<dbReference type="PANTHER" id="PTHR11895">
    <property type="entry name" value="TRANSAMIDASE"/>
    <property type="match status" value="1"/>
</dbReference>
<feature type="domain" description="Amidase" evidence="2">
    <location>
        <begin position="162"/>
        <end position="430"/>
    </location>
</feature>
<dbReference type="GO" id="GO:0050567">
    <property type="term" value="F:glutaminyl-tRNA synthase (glutamine-hydrolyzing) activity"/>
    <property type="evidence" value="ECO:0007669"/>
    <property type="project" value="TreeGrafter"/>
</dbReference>
<dbReference type="InterPro" id="IPR020556">
    <property type="entry name" value="Amidase_CS"/>
</dbReference>
<proteinExistence type="inferred from homology"/>
<dbReference type="InterPro" id="IPR036928">
    <property type="entry name" value="AS_sf"/>
</dbReference>
<organism evidence="3 4">
    <name type="scientific">Digitaria exilis</name>
    <dbReference type="NCBI Taxonomy" id="1010633"/>
    <lineage>
        <taxon>Eukaryota</taxon>
        <taxon>Viridiplantae</taxon>
        <taxon>Streptophyta</taxon>
        <taxon>Embryophyta</taxon>
        <taxon>Tracheophyta</taxon>
        <taxon>Spermatophyta</taxon>
        <taxon>Magnoliopsida</taxon>
        <taxon>Liliopsida</taxon>
        <taxon>Poales</taxon>
        <taxon>Poaceae</taxon>
        <taxon>PACMAD clade</taxon>
        <taxon>Panicoideae</taxon>
        <taxon>Panicodae</taxon>
        <taxon>Paniceae</taxon>
        <taxon>Anthephorinae</taxon>
        <taxon>Digitaria</taxon>
    </lineage>
</organism>
<sequence length="439" mass="47283">MPPPLQAHRLLISHRRLPTPARRRFTAVSSLQSAPATTLAPGPATSSILSIRESLLSGERTAADITSEYLSRLRRTEPSVRSFIHVADAAAEREAEELDRRIASGEKDAVGPLAGVLVGVKDNLCHQEHALYGWVSDTGRVSSGVRRHGDIGDVTGIVGDLQVTTNPWDDSRVPGGSSGGSASAVSARQCVVSLGSDTGGSVRQPASFCGVVGLKPTYGRVSRFGLMAYASSLDVVGCFGSSVFDTATICLLLLAMTRWIQPAVHSCNVSHLFIADVPDYTSKLVSLDLLESKPLNGLRIGIIQETLGEGVDTGVVSSIKGAASHLEQLGSVVDEVCDCCYCFFPGFSESQRIYVWGTIFRYGRQVSANDLNEIYGESRASGLGHEVTIFSLYHNFFSLQVKMRILMGTYALSAGYYDAYYKRAQQVTAEQQHPIQCLN</sequence>
<evidence type="ECO:0000313" key="4">
    <source>
        <dbReference type="Proteomes" id="UP000636709"/>
    </source>
</evidence>
<keyword evidence="4" id="KW-1185">Reference proteome</keyword>
<comment type="caution">
    <text evidence="3">The sequence shown here is derived from an EMBL/GenBank/DDBJ whole genome shotgun (WGS) entry which is preliminary data.</text>
</comment>
<dbReference type="Proteomes" id="UP000636709">
    <property type="component" value="Unassembled WGS sequence"/>
</dbReference>
<dbReference type="EMBL" id="JACEFO010000648">
    <property type="protein sequence ID" value="KAF8762301.1"/>
    <property type="molecule type" value="Genomic_DNA"/>
</dbReference>
<protein>
    <recommendedName>
        <fullName evidence="2">Amidase domain-containing protein</fullName>
    </recommendedName>
</protein>
<dbReference type="Gene3D" id="3.90.1300.10">
    <property type="entry name" value="Amidase signature (AS) domain"/>
    <property type="match status" value="2"/>
</dbReference>
<feature type="domain" description="Amidase" evidence="2">
    <location>
        <begin position="64"/>
        <end position="126"/>
    </location>
</feature>
<comment type="similarity">
    <text evidence="1">Belongs to the amidase family.</text>
</comment>
<reference evidence="3" key="1">
    <citation type="submission" date="2020-07" db="EMBL/GenBank/DDBJ databases">
        <title>Genome sequence and genetic diversity analysis of an under-domesticated orphan crop, white fonio (Digitaria exilis).</title>
        <authorList>
            <person name="Bennetzen J.L."/>
            <person name="Chen S."/>
            <person name="Ma X."/>
            <person name="Wang X."/>
            <person name="Yssel A.E.J."/>
            <person name="Chaluvadi S.R."/>
            <person name="Johnson M."/>
            <person name="Gangashetty P."/>
            <person name="Hamidou F."/>
            <person name="Sanogo M.D."/>
            <person name="Zwaenepoel A."/>
            <person name="Wallace J."/>
            <person name="Van De Peer Y."/>
            <person name="Van Deynze A."/>
        </authorList>
    </citation>
    <scope>NUCLEOTIDE SEQUENCE</scope>
    <source>
        <tissue evidence="3">Leaves</tissue>
    </source>
</reference>